<dbReference type="PANTHER" id="PTHR23514">
    <property type="entry name" value="BYPASS OF STOP CODON PROTEIN 6"/>
    <property type="match status" value="1"/>
</dbReference>
<evidence type="ECO:0000256" key="3">
    <source>
        <dbReference type="ARBA" id="ARBA00022448"/>
    </source>
</evidence>
<evidence type="ECO:0000313" key="9">
    <source>
        <dbReference type="EMBL" id="MDU0353906.1"/>
    </source>
</evidence>
<dbReference type="PROSITE" id="PS00216">
    <property type="entry name" value="SUGAR_TRANSPORT_1"/>
    <property type="match status" value="1"/>
</dbReference>
<feature type="transmembrane region" description="Helical" evidence="7">
    <location>
        <begin position="100"/>
        <end position="123"/>
    </location>
</feature>
<feature type="transmembrane region" description="Helical" evidence="7">
    <location>
        <begin position="49"/>
        <end position="69"/>
    </location>
</feature>
<keyword evidence="3" id="KW-0813">Transport</keyword>
<dbReference type="InterPro" id="IPR051788">
    <property type="entry name" value="MFS_Transporter"/>
</dbReference>
<sequence>MNNSNANLSTIKILTYMMFMMFAMTTDAVGVIIPEIIKEFNLSMTAAGAFHYGPMAAIAISGIGLGFLADKFGRKVTIIAGLVLFAAACGLFALGHSFGFFLFLLVISGLAIGIFKTGALALIGDISDSTASHTKTMNLAEGFFGIGAIIGPFIVTYLLTSGVSWKYLYVFAGGVCIVLCLIAAKVNYPKTVIESSEPINLSRTFALLKDPFALGFSVVIMLYVAAEAAIYVWMPLLLSEYTGSFAWAATWSLTLFFTLRAVGRFLAVWLLSKMSWEVAMLLFSGAICFCYVLSMTLGLEIAVFLLPLSGLFMSMIYPTLNSKGISCFHKSEHGAIAGVILFFTAAAASFGPLLMGVFSDIMGGHAKYGFYMATVFAGLLFVAMIYNWLKKPATQRLAQQNISQYGNQ</sequence>
<dbReference type="Proteomes" id="UP001247805">
    <property type="component" value="Unassembled WGS sequence"/>
</dbReference>
<feature type="transmembrane region" description="Helical" evidence="7">
    <location>
        <begin position="212"/>
        <end position="233"/>
    </location>
</feature>
<dbReference type="RefSeq" id="WP_316025544.1">
    <property type="nucleotide sequence ID" value="NZ_JAWDIO010000002.1"/>
</dbReference>
<feature type="transmembrane region" description="Helical" evidence="7">
    <location>
        <begin position="13"/>
        <end position="37"/>
    </location>
</feature>
<organism evidence="9 10">
    <name type="scientific">Paraglaciecola aquimarina</name>
    <dbReference type="NCBI Taxonomy" id="1235557"/>
    <lineage>
        <taxon>Bacteria</taxon>
        <taxon>Pseudomonadati</taxon>
        <taxon>Pseudomonadota</taxon>
        <taxon>Gammaproteobacteria</taxon>
        <taxon>Alteromonadales</taxon>
        <taxon>Alteromonadaceae</taxon>
        <taxon>Paraglaciecola</taxon>
    </lineage>
</organism>
<protein>
    <submittedName>
        <fullName evidence="9">MFS transporter</fullName>
    </submittedName>
</protein>
<keyword evidence="10" id="KW-1185">Reference proteome</keyword>
<evidence type="ECO:0000259" key="8">
    <source>
        <dbReference type="PROSITE" id="PS50850"/>
    </source>
</evidence>
<evidence type="ECO:0000256" key="2">
    <source>
        <dbReference type="ARBA" id="ARBA00008335"/>
    </source>
</evidence>
<keyword evidence="6 7" id="KW-0472">Membrane</keyword>
<feature type="transmembrane region" description="Helical" evidence="7">
    <location>
        <begin position="76"/>
        <end position="94"/>
    </location>
</feature>
<feature type="domain" description="Major facilitator superfamily (MFS) profile" evidence="8">
    <location>
        <begin position="11"/>
        <end position="395"/>
    </location>
</feature>
<feature type="transmembrane region" description="Helical" evidence="7">
    <location>
        <begin position="370"/>
        <end position="389"/>
    </location>
</feature>
<dbReference type="Gene3D" id="1.20.1250.20">
    <property type="entry name" value="MFS general substrate transporter like domains"/>
    <property type="match status" value="2"/>
</dbReference>
<dbReference type="InterPro" id="IPR005829">
    <property type="entry name" value="Sugar_transporter_CS"/>
</dbReference>
<evidence type="ECO:0000256" key="1">
    <source>
        <dbReference type="ARBA" id="ARBA00004127"/>
    </source>
</evidence>
<comment type="caution">
    <text evidence="9">The sequence shown here is derived from an EMBL/GenBank/DDBJ whole genome shotgun (WGS) entry which is preliminary data.</text>
</comment>
<dbReference type="PANTHER" id="PTHR23514:SF3">
    <property type="entry name" value="BYPASS OF STOP CODON PROTEIN 6"/>
    <property type="match status" value="1"/>
</dbReference>
<dbReference type="InterPro" id="IPR020846">
    <property type="entry name" value="MFS_dom"/>
</dbReference>
<keyword evidence="5 7" id="KW-1133">Transmembrane helix</keyword>
<feature type="transmembrane region" description="Helical" evidence="7">
    <location>
        <begin position="166"/>
        <end position="184"/>
    </location>
</feature>
<comment type="subcellular location">
    <subcellularLocation>
        <location evidence="1">Endomembrane system</location>
        <topology evidence="1">Multi-pass membrane protein</topology>
    </subcellularLocation>
</comment>
<dbReference type="Pfam" id="PF07690">
    <property type="entry name" value="MFS_1"/>
    <property type="match status" value="1"/>
</dbReference>
<feature type="transmembrane region" description="Helical" evidence="7">
    <location>
        <begin position="301"/>
        <end position="322"/>
    </location>
</feature>
<evidence type="ECO:0000256" key="4">
    <source>
        <dbReference type="ARBA" id="ARBA00022692"/>
    </source>
</evidence>
<feature type="transmembrane region" description="Helical" evidence="7">
    <location>
        <begin position="245"/>
        <end position="271"/>
    </location>
</feature>
<name>A0ABU3SV88_9ALTE</name>
<evidence type="ECO:0000256" key="6">
    <source>
        <dbReference type="ARBA" id="ARBA00023136"/>
    </source>
</evidence>
<evidence type="ECO:0000313" key="10">
    <source>
        <dbReference type="Proteomes" id="UP001247805"/>
    </source>
</evidence>
<evidence type="ECO:0000256" key="7">
    <source>
        <dbReference type="SAM" id="Phobius"/>
    </source>
</evidence>
<proteinExistence type="inferred from homology"/>
<feature type="transmembrane region" description="Helical" evidence="7">
    <location>
        <begin position="278"/>
        <end position="295"/>
    </location>
</feature>
<dbReference type="InterPro" id="IPR011701">
    <property type="entry name" value="MFS"/>
</dbReference>
<reference evidence="9 10" key="1">
    <citation type="submission" date="2023-10" db="EMBL/GenBank/DDBJ databases">
        <title>Glaciecola aquimarina strain GGW-M5 nov., isolated from a coastal seawater.</title>
        <authorList>
            <person name="Bayburt H."/>
            <person name="Kim J.M."/>
            <person name="Choi B.J."/>
            <person name="Jeon C.O."/>
        </authorList>
    </citation>
    <scope>NUCLEOTIDE SEQUENCE [LARGE SCALE GENOMIC DNA]</scope>
    <source>
        <strain evidence="9 10">KCTC 32108</strain>
    </source>
</reference>
<comment type="similarity">
    <text evidence="2">Belongs to the major facilitator superfamily.</text>
</comment>
<dbReference type="PROSITE" id="PS50850">
    <property type="entry name" value="MFS"/>
    <property type="match status" value="1"/>
</dbReference>
<gene>
    <name evidence="9" type="ORF">RS130_08180</name>
</gene>
<feature type="transmembrane region" description="Helical" evidence="7">
    <location>
        <begin position="143"/>
        <end position="160"/>
    </location>
</feature>
<accession>A0ABU3SV88</accession>
<keyword evidence="4 7" id="KW-0812">Transmembrane</keyword>
<evidence type="ECO:0000256" key="5">
    <source>
        <dbReference type="ARBA" id="ARBA00022989"/>
    </source>
</evidence>
<feature type="transmembrane region" description="Helical" evidence="7">
    <location>
        <begin position="334"/>
        <end position="358"/>
    </location>
</feature>
<dbReference type="EMBL" id="JAWDIO010000002">
    <property type="protein sequence ID" value="MDU0353906.1"/>
    <property type="molecule type" value="Genomic_DNA"/>
</dbReference>
<dbReference type="SUPFAM" id="SSF103473">
    <property type="entry name" value="MFS general substrate transporter"/>
    <property type="match status" value="1"/>
</dbReference>
<dbReference type="InterPro" id="IPR036259">
    <property type="entry name" value="MFS_trans_sf"/>
</dbReference>